<feature type="transmembrane region" description="Helical" evidence="14">
    <location>
        <begin position="188"/>
        <end position="208"/>
    </location>
</feature>
<dbReference type="Pfam" id="PF00512">
    <property type="entry name" value="HisKA"/>
    <property type="match status" value="1"/>
</dbReference>
<feature type="domain" description="HPt" evidence="17">
    <location>
        <begin position="636"/>
        <end position="724"/>
    </location>
</feature>
<dbReference type="PROSITE" id="PS50110">
    <property type="entry name" value="RESPONSE_REGULATORY"/>
    <property type="match status" value="1"/>
</dbReference>
<feature type="modified residue" description="4-aspartylphosphate" evidence="13">
    <location>
        <position position="534"/>
    </location>
</feature>
<evidence type="ECO:0000256" key="11">
    <source>
        <dbReference type="ARBA" id="ARBA00023136"/>
    </source>
</evidence>
<dbReference type="Gene3D" id="1.20.120.160">
    <property type="entry name" value="HPT domain"/>
    <property type="match status" value="1"/>
</dbReference>
<dbReference type="SMART" id="SM00387">
    <property type="entry name" value="HATPase_c"/>
    <property type="match status" value="1"/>
</dbReference>
<dbReference type="CDD" id="cd00088">
    <property type="entry name" value="HPT"/>
    <property type="match status" value="1"/>
</dbReference>
<dbReference type="PRINTS" id="PR00344">
    <property type="entry name" value="BCTRLSENSOR"/>
</dbReference>
<comment type="caution">
    <text evidence="18">The sequence shown here is derived from an EMBL/GenBank/DDBJ whole genome shotgun (WGS) entry which is preliminary data.</text>
</comment>
<feature type="modified residue" description="Phosphohistidine" evidence="12">
    <location>
        <position position="675"/>
    </location>
</feature>
<evidence type="ECO:0000256" key="10">
    <source>
        <dbReference type="ARBA" id="ARBA00023012"/>
    </source>
</evidence>
<dbReference type="InterPro" id="IPR001789">
    <property type="entry name" value="Sig_transdc_resp-reg_receiver"/>
</dbReference>
<keyword evidence="9 14" id="KW-1133">Transmembrane helix</keyword>
<dbReference type="SUPFAM" id="SSF55874">
    <property type="entry name" value="ATPase domain of HSP90 chaperone/DNA topoisomerase II/histidine kinase"/>
    <property type="match status" value="1"/>
</dbReference>
<dbReference type="EMBL" id="LYTK01000019">
    <property type="protein sequence ID" value="OBQ63248.1"/>
    <property type="molecule type" value="Genomic_DNA"/>
</dbReference>
<evidence type="ECO:0000313" key="19">
    <source>
        <dbReference type="Proteomes" id="UP000093737"/>
    </source>
</evidence>
<evidence type="ECO:0000256" key="3">
    <source>
        <dbReference type="ARBA" id="ARBA00012438"/>
    </source>
</evidence>
<name>A0AA91F1G0_RHILI</name>
<evidence type="ECO:0000256" key="5">
    <source>
        <dbReference type="ARBA" id="ARBA00022553"/>
    </source>
</evidence>
<dbReference type="Proteomes" id="UP000093737">
    <property type="component" value="Unassembled WGS sequence"/>
</dbReference>
<protein>
    <recommendedName>
        <fullName evidence="3">histidine kinase</fullName>
        <ecNumber evidence="3">2.7.13.3</ecNumber>
    </recommendedName>
</protein>
<feature type="domain" description="Histidine kinase" evidence="15">
    <location>
        <begin position="248"/>
        <end position="467"/>
    </location>
</feature>
<dbReference type="InterPro" id="IPR005467">
    <property type="entry name" value="His_kinase_dom"/>
</dbReference>
<evidence type="ECO:0000256" key="8">
    <source>
        <dbReference type="ARBA" id="ARBA00022840"/>
    </source>
</evidence>
<keyword evidence="6 14" id="KW-0812">Transmembrane</keyword>
<evidence type="ECO:0000256" key="13">
    <source>
        <dbReference type="PROSITE-ProRule" id="PRU00169"/>
    </source>
</evidence>
<proteinExistence type="predicted"/>
<keyword evidence="8" id="KW-0067">ATP-binding</keyword>
<dbReference type="Pfam" id="PF02518">
    <property type="entry name" value="HATPase_c"/>
    <property type="match status" value="1"/>
</dbReference>
<dbReference type="Gene3D" id="3.30.565.10">
    <property type="entry name" value="Histidine kinase-like ATPase, C-terminal domain"/>
    <property type="match status" value="1"/>
</dbReference>
<dbReference type="GO" id="GO:0005524">
    <property type="term" value="F:ATP binding"/>
    <property type="evidence" value="ECO:0007669"/>
    <property type="project" value="UniProtKB-KW"/>
</dbReference>
<dbReference type="Pfam" id="PF01627">
    <property type="entry name" value="Hpt"/>
    <property type="match status" value="1"/>
</dbReference>
<dbReference type="CDD" id="cd00082">
    <property type="entry name" value="HisKA"/>
    <property type="match status" value="1"/>
</dbReference>
<feature type="transmembrane region" description="Helical" evidence="14">
    <location>
        <begin position="16"/>
        <end position="37"/>
    </location>
</feature>
<keyword evidence="7" id="KW-0547">Nucleotide-binding</keyword>
<sequence>MESREAVRTAGKATRYLIVVSVGLMVALAGAFAHLAARQNTLQDGIREDALWAVYQLDRESRTLAQATEKLAGKSSVGADEVRALTLRYDILYSRLSILDNAKYASFFEASETFRGVRSQVRDIVVGLEPVFDRIAADEMVDPTTLVSASETLGGLLKITESLLSYTNASVSAARADARDEVMRLQQLSATVVMALGCSIALLILNLMRQLRIVQLTSRQLETTAHELSTAYRAAEIGNRAKSEFMATIGHEIRTPLNAILGMSELLSRSQLAARDRESVRIINTSGEALLEVINEILDFAKIEHGDLAAETVPFDVPAMLRDVANVMEGRAAEQRDRIEISNDCMAQSGWYVGDPTRLRRVLLNLLSNAVKFTENGLIRLSVAESGDGTWLRFQVSDTGIGIPLESRHRLFMPFSQVDGTISRRFGGTGLGLAICKKVVEGLGGTIGVDSAAGVGSCFWFEVPAQRSDPPVVPKTQAVVLPSFDILVVEDNPINREVAQQFLELLGQRVTFAADGRDGVRLASEGSFSLILMDMQMPIMDGIEATRAIRAAGNRVPIIAMTANASDVDRRRCIDAGMNGFEAKPVTMARLEHLLDGLAESADKTESLSIRPRGGDPQDGAIPADLRAKELIELLGKDAFHRLLDSFLEDSAALLSDLHRAMSTSDRTLADRTLHSLKGAAANIGLTSLAAMAEAGRQYPLDLELTNDIEREMVRIADSERRAA</sequence>
<evidence type="ECO:0000256" key="12">
    <source>
        <dbReference type="PROSITE-ProRule" id="PRU00110"/>
    </source>
</evidence>
<dbReference type="SMART" id="SM00388">
    <property type="entry name" value="HisKA"/>
    <property type="match status" value="1"/>
</dbReference>
<evidence type="ECO:0000259" key="15">
    <source>
        <dbReference type="PROSITE" id="PS50109"/>
    </source>
</evidence>
<dbReference type="InterPro" id="IPR036641">
    <property type="entry name" value="HPT_dom_sf"/>
</dbReference>
<reference evidence="18 19" key="1">
    <citation type="submission" date="2016-05" db="EMBL/GenBank/DDBJ databases">
        <authorList>
            <person name="Ramsay J.P."/>
        </authorList>
    </citation>
    <scope>NUCLEOTIDE SEQUENCE [LARGE SCALE GENOMIC DNA]</scope>
    <source>
        <strain evidence="18 19">NZP2042</strain>
    </source>
</reference>
<keyword evidence="5 13" id="KW-0597">Phosphoprotein</keyword>
<dbReference type="PROSITE" id="PS50894">
    <property type="entry name" value="HPT"/>
    <property type="match status" value="1"/>
</dbReference>
<evidence type="ECO:0000256" key="1">
    <source>
        <dbReference type="ARBA" id="ARBA00000085"/>
    </source>
</evidence>
<dbReference type="FunFam" id="3.30.565.10:FF:000010">
    <property type="entry name" value="Sensor histidine kinase RcsC"/>
    <property type="match status" value="1"/>
</dbReference>
<evidence type="ECO:0000259" key="16">
    <source>
        <dbReference type="PROSITE" id="PS50110"/>
    </source>
</evidence>
<dbReference type="InterPro" id="IPR036890">
    <property type="entry name" value="HATPase_C_sf"/>
</dbReference>
<dbReference type="Gene3D" id="3.40.50.2300">
    <property type="match status" value="1"/>
</dbReference>
<dbReference type="SUPFAM" id="SSF47384">
    <property type="entry name" value="Homodimeric domain of signal transducing histidine kinase"/>
    <property type="match status" value="1"/>
</dbReference>
<dbReference type="PANTHER" id="PTHR45339">
    <property type="entry name" value="HYBRID SIGNAL TRANSDUCTION HISTIDINE KINASE J"/>
    <property type="match status" value="1"/>
</dbReference>
<feature type="domain" description="Response regulatory" evidence="16">
    <location>
        <begin position="485"/>
        <end position="599"/>
    </location>
</feature>
<keyword evidence="10" id="KW-0902">Two-component regulatory system</keyword>
<dbReference type="InterPro" id="IPR008207">
    <property type="entry name" value="Sig_transdc_His_kin_Hpt_dom"/>
</dbReference>
<dbReference type="CDD" id="cd16922">
    <property type="entry name" value="HATPase_EvgS-ArcB-TorS-like"/>
    <property type="match status" value="1"/>
</dbReference>
<dbReference type="GO" id="GO:0000155">
    <property type="term" value="F:phosphorelay sensor kinase activity"/>
    <property type="evidence" value="ECO:0007669"/>
    <property type="project" value="InterPro"/>
</dbReference>
<dbReference type="PANTHER" id="PTHR45339:SF1">
    <property type="entry name" value="HYBRID SIGNAL TRANSDUCTION HISTIDINE KINASE J"/>
    <property type="match status" value="1"/>
</dbReference>
<dbReference type="InterPro" id="IPR011006">
    <property type="entry name" value="CheY-like_superfamily"/>
</dbReference>
<dbReference type="Gene3D" id="1.10.287.130">
    <property type="match status" value="1"/>
</dbReference>
<evidence type="ECO:0000256" key="9">
    <source>
        <dbReference type="ARBA" id="ARBA00022989"/>
    </source>
</evidence>
<dbReference type="InterPro" id="IPR004358">
    <property type="entry name" value="Sig_transdc_His_kin-like_C"/>
</dbReference>
<organism evidence="18 19">
    <name type="scientific">Rhizobium loti</name>
    <name type="common">Mesorhizobium loti</name>
    <dbReference type="NCBI Taxonomy" id="381"/>
    <lineage>
        <taxon>Bacteria</taxon>
        <taxon>Pseudomonadati</taxon>
        <taxon>Pseudomonadota</taxon>
        <taxon>Alphaproteobacteria</taxon>
        <taxon>Hyphomicrobiales</taxon>
        <taxon>Phyllobacteriaceae</taxon>
        <taxon>Mesorhizobium</taxon>
    </lineage>
</organism>
<dbReference type="SUPFAM" id="SSF52172">
    <property type="entry name" value="CheY-like"/>
    <property type="match status" value="1"/>
</dbReference>
<dbReference type="CDD" id="cd17546">
    <property type="entry name" value="REC_hyHK_CKI1_RcsC-like"/>
    <property type="match status" value="1"/>
</dbReference>
<dbReference type="AlphaFoldDB" id="A0AA91F1G0"/>
<dbReference type="InterPro" id="IPR003661">
    <property type="entry name" value="HisK_dim/P_dom"/>
</dbReference>
<evidence type="ECO:0000256" key="2">
    <source>
        <dbReference type="ARBA" id="ARBA00004651"/>
    </source>
</evidence>
<comment type="subcellular location">
    <subcellularLocation>
        <location evidence="2">Cell membrane</location>
        <topology evidence="2">Multi-pass membrane protein</topology>
    </subcellularLocation>
</comment>
<evidence type="ECO:0000256" key="14">
    <source>
        <dbReference type="SAM" id="Phobius"/>
    </source>
</evidence>
<dbReference type="SMART" id="SM00448">
    <property type="entry name" value="REC"/>
    <property type="match status" value="1"/>
</dbReference>
<dbReference type="InterPro" id="IPR036097">
    <property type="entry name" value="HisK_dim/P_sf"/>
</dbReference>
<gene>
    <name evidence="18" type="ORF">A8145_19065</name>
</gene>
<evidence type="ECO:0000259" key="17">
    <source>
        <dbReference type="PROSITE" id="PS50894"/>
    </source>
</evidence>
<dbReference type="SUPFAM" id="SSF47226">
    <property type="entry name" value="Histidine-containing phosphotransfer domain, HPT domain"/>
    <property type="match status" value="1"/>
</dbReference>
<evidence type="ECO:0000256" key="7">
    <source>
        <dbReference type="ARBA" id="ARBA00022741"/>
    </source>
</evidence>
<dbReference type="GO" id="GO:0005886">
    <property type="term" value="C:plasma membrane"/>
    <property type="evidence" value="ECO:0007669"/>
    <property type="project" value="UniProtKB-SubCell"/>
</dbReference>
<evidence type="ECO:0000313" key="18">
    <source>
        <dbReference type="EMBL" id="OBQ63248.1"/>
    </source>
</evidence>
<dbReference type="InterPro" id="IPR003594">
    <property type="entry name" value="HATPase_dom"/>
</dbReference>
<dbReference type="PROSITE" id="PS50109">
    <property type="entry name" value="HIS_KIN"/>
    <property type="match status" value="1"/>
</dbReference>
<dbReference type="Pfam" id="PF00072">
    <property type="entry name" value="Response_reg"/>
    <property type="match status" value="1"/>
</dbReference>
<keyword evidence="4" id="KW-1003">Cell membrane</keyword>
<evidence type="ECO:0000256" key="4">
    <source>
        <dbReference type="ARBA" id="ARBA00022475"/>
    </source>
</evidence>
<accession>A0AA91F1G0</accession>
<comment type="catalytic activity">
    <reaction evidence="1">
        <text>ATP + protein L-histidine = ADP + protein N-phospho-L-histidine.</text>
        <dbReference type="EC" id="2.7.13.3"/>
    </reaction>
</comment>
<dbReference type="EC" id="2.7.13.3" evidence="3"/>
<keyword evidence="11 14" id="KW-0472">Membrane</keyword>
<evidence type="ECO:0000256" key="6">
    <source>
        <dbReference type="ARBA" id="ARBA00022692"/>
    </source>
</evidence>